<feature type="compositionally biased region" description="Basic residues" evidence="1">
    <location>
        <begin position="387"/>
        <end position="407"/>
    </location>
</feature>
<dbReference type="Pfam" id="PF16545">
    <property type="entry name" value="CCM2_C"/>
    <property type="match status" value="1"/>
</dbReference>
<evidence type="ECO:0000259" key="2">
    <source>
        <dbReference type="PROSITE" id="PS50172"/>
    </source>
</evidence>
<dbReference type="InterPro" id="IPR049936">
    <property type="entry name" value="TopBP1_BRCT_8"/>
</dbReference>
<dbReference type="WBParaSite" id="maker-unitig_12939-snap-gene-0.2-mRNA-1">
    <property type="protein sequence ID" value="maker-unitig_12939-snap-gene-0.2-mRNA-1"/>
    <property type="gene ID" value="maker-unitig_12939-snap-gene-0.2"/>
</dbReference>
<feature type="compositionally biased region" description="Low complexity" evidence="1">
    <location>
        <begin position="243"/>
        <end position="253"/>
    </location>
</feature>
<feature type="domain" description="BRCT" evidence="2">
    <location>
        <begin position="427"/>
        <end position="497"/>
    </location>
</feature>
<protein>
    <submittedName>
        <fullName evidence="4">BRCT domain-containing protein</fullName>
    </submittedName>
</protein>
<organism evidence="3 4">
    <name type="scientific">Macrostomum lignano</name>
    <dbReference type="NCBI Taxonomy" id="282301"/>
    <lineage>
        <taxon>Eukaryota</taxon>
        <taxon>Metazoa</taxon>
        <taxon>Spiralia</taxon>
        <taxon>Lophotrochozoa</taxon>
        <taxon>Platyhelminthes</taxon>
        <taxon>Rhabditophora</taxon>
        <taxon>Macrostomorpha</taxon>
        <taxon>Macrostomida</taxon>
        <taxon>Macrostomidae</taxon>
        <taxon>Macrostomum</taxon>
    </lineage>
</organism>
<accession>A0A1I8F1R8</accession>
<dbReference type="GO" id="GO:0005634">
    <property type="term" value="C:nucleus"/>
    <property type="evidence" value="ECO:0007669"/>
    <property type="project" value="TreeGrafter"/>
</dbReference>
<dbReference type="PROSITE" id="PS50172">
    <property type="entry name" value="BRCT"/>
    <property type="match status" value="2"/>
</dbReference>
<feature type="compositionally biased region" description="Gly residues" evidence="1">
    <location>
        <begin position="652"/>
        <end position="662"/>
    </location>
</feature>
<dbReference type="GO" id="GO:0035861">
    <property type="term" value="C:site of double-strand break"/>
    <property type="evidence" value="ECO:0007669"/>
    <property type="project" value="TreeGrafter"/>
</dbReference>
<feature type="region of interest" description="Disordered" evidence="1">
    <location>
        <begin position="617"/>
        <end position="662"/>
    </location>
</feature>
<sequence>GRRLPEAEFHIDSLADYEERKRREAAAAAASAMSATMSSAADTPTATAVAMVTSTMASDCVVPASQPSPMQQRQPANPHRAAMDSPSVFLNSGYRPRFDLQALSAALRSPVPGPPAGTPDSVQYARARRNIRQTCRAQGKRELLVLLPPPSSAAAIGGSANSAAATAADANGDFATPQTPQQAAGLLSGVTVYLSARLGAQRSRLAQLAESLGARSRWQWDPRTCTHLVAEGPPSDDPELQRAMQPQPAATASAPPPRLVSPAWLLHKLDCFGKGADNSPDGVSGDVAGANVNDIGGASAGTGGGGGTAPDSRLAQNRARQLLESEPDESAVCVGGGSGSGSDAEQPARPPLSLPPLPPTPLPPLRPPCDPTSRCWWAGATPTRTEPRRRRNRRLHSSPRRPSRRASSKSPASALSKASSIMPLRQDRDRLVSQIRGLGGSLVSVESEDPSHLVCGRLLRNEKLLRCVAAGRWVLRPAYVEASAKAGRWLPEEPYEWGGGGGAESADAETRLLAAACSRWRQRGGRAFRDWRAALLCPPDKLASFRRLLEAGGGRVVADGPPYPAAASVSHAFCQRGNYAGCSDTLSGAGSHLSWLRIDFIAAHLVDEKPPEPAAYRLPQARKRQQVGGPAGSSGAADEDDFSDATSTASSGRGGGSGGGGHQIFKADSAPLRFWDADPPLASWRAGSSGAAGGGSGFTRAARIVLAPPDFQVNPSLLIDSYLEWPVRLLGSLSGVRSNRDISNRAYLLSLVDSIERGIRAVAPRLRHAQLERLRPPSGAPRPAAAAAAATAADARGAASEFPCPSCSLWPTSETPTGTCSRCTTARMPTEPASSAPCPSTPGSTLRRSARGPPAAAARLHGGHFGILRPRPRGAASTSGGAPSTSGASVLGGGGHSGSGGGSGDSGRAGGGGARTATDSNATPVTSTAQQPVIGRRDNPQEAVSSLAGSLASSLSRQELVTFGQLFRAWSSGASSFAGSVRPQLERLFPAERSHLLLGLRPFIPARDHQAFDEFLHDRGLRPTGYSRSVSIGSTASSVRSRDSSEVDLDQALGSIVAQVQRLDMSQQQFAQPSYSRSVSAASASTAGRSPGQPHKYLALDGLEDSASMVAPADSGRSPVKELSPMAARRWSSLASCSANWESGAAFAGSVRPQLERLFPAERSHLLLRLRPLVPDRDRRAFEDFLRNWARPDPDTGRSPVDELAPPRGTEPPGPISGLCGTGKAWREGWRPKESQSQRVLNLGTACSSCLPACNSVCRLTKFSACFFIPRNTARETPSGQEAGFEPGPSHVRKLPGLLLPAGQVS</sequence>
<evidence type="ECO:0000313" key="4">
    <source>
        <dbReference type="WBParaSite" id="maker-unitig_12939-snap-gene-0.2-mRNA-1"/>
    </source>
</evidence>
<evidence type="ECO:0000313" key="3">
    <source>
        <dbReference type="Proteomes" id="UP000095280"/>
    </source>
</evidence>
<feature type="compositionally biased region" description="Low complexity" evidence="1">
    <location>
        <begin position="851"/>
        <end position="860"/>
    </location>
</feature>
<feature type="compositionally biased region" description="Low complexity" evidence="1">
    <location>
        <begin position="408"/>
        <end position="420"/>
    </location>
</feature>
<feature type="region of interest" description="Disordered" evidence="1">
    <location>
        <begin position="826"/>
        <end position="942"/>
    </location>
</feature>
<proteinExistence type="predicted"/>
<dbReference type="Proteomes" id="UP000095280">
    <property type="component" value="Unplaced"/>
</dbReference>
<feature type="region of interest" description="Disordered" evidence="1">
    <location>
        <begin position="1190"/>
        <end position="1218"/>
    </location>
</feature>
<feature type="compositionally biased region" description="Low complexity" evidence="1">
    <location>
        <begin position="873"/>
        <end position="889"/>
    </location>
</feature>
<dbReference type="GO" id="GO:1990166">
    <property type="term" value="P:protein localization to site of double-strand break"/>
    <property type="evidence" value="ECO:0007669"/>
    <property type="project" value="TreeGrafter"/>
</dbReference>
<feature type="domain" description="BRCT" evidence="2">
    <location>
        <begin position="182"/>
        <end position="266"/>
    </location>
</feature>
<dbReference type="FunFam" id="3.40.50.10190:FF:000018">
    <property type="entry name" value="DNA topoisomerase 2-binding protein 1"/>
    <property type="match status" value="1"/>
</dbReference>
<dbReference type="CDD" id="cd17738">
    <property type="entry name" value="BRCT_TopBP1_rpt7"/>
    <property type="match status" value="1"/>
</dbReference>
<keyword evidence="3" id="KW-1185">Reference proteome</keyword>
<feature type="compositionally biased region" description="Pro residues" evidence="1">
    <location>
        <begin position="348"/>
        <end position="370"/>
    </location>
</feature>
<dbReference type="SUPFAM" id="SSF52113">
    <property type="entry name" value="BRCT domain"/>
    <property type="match status" value="2"/>
</dbReference>
<evidence type="ECO:0000256" key="1">
    <source>
        <dbReference type="SAM" id="MobiDB-lite"/>
    </source>
</evidence>
<dbReference type="SMART" id="SM00292">
    <property type="entry name" value="BRCT"/>
    <property type="match status" value="2"/>
</dbReference>
<feature type="region of interest" description="Disordered" evidence="1">
    <location>
        <begin position="323"/>
        <end position="423"/>
    </location>
</feature>
<dbReference type="GO" id="GO:2000781">
    <property type="term" value="P:positive regulation of double-strand break repair"/>
    <property type="evidence" value="ECO:0007669"/>
    <property type="project" value="InterPro"/>
</dbReference>
<reference evidence="4" key="1">
    <citation type="submission" date="2016-11" db="UniProtKB">
        <authorList>
            <consortium name="WormBaseParasite"/>
        </authorList>
    </citation>
    <scope>IDENTIFICATION</scope>
</reference>
<feature type="region of interest" description="Disordered" evidence="1">
    <location>
        <begin position="226"/>
        <end position="257"/>
    </location>
</feature>
<dbReference type="PANTHER" id="PTHR46677">
    <property type="entry name" value="SMC5-SMC6 COMPLEX LOCALIZATION FACTOR PROTEIN 1"/>
    <property type="match status" value="1"/>
</dbReference>
<feature type="compositionally biased region" description="Polar residues" evidence="1">
    <location>
        <begin position="65"/>
        <end position="75"/>
    </location>
</feature>
<name>A0A1I8F1R8_9PLAT</name>
<dbReference type="CDD" id="cd17728">
    <property type="entry name" value="BRCT_TopBP1_rpt8"/>
    <property type="match status" value="1"/>
</dbReference>
<feature type="compositionally biased region" description="Polar residues" evidence="1">
    <location>
        <begin position="917"/>
        <end position="931"/>
    </location>
</feature>
<dbReference type="Gene3D" id="3.40.50.10190">
    <property type="entry name" value="BRCT domain"/>
    <property type="match status" value="3"/>
</dbReference>
<dbReference type="InterPro" id="IPR001357">
    <property type="entry name" value="BRCT_dom"/>
</dbReference>
<dbReference type="InterPro" id="IPR011993">
    <property type="entry name" value="PH-like_dom_sf"/>
</dbReference>
<feature type="compositionally biased region" description="Gly residues" evidence="1">
    <location>
        <begin position="890"/>
        <end position="914"/>
    </location>
</feature>
<dbReference type="PANTHER" id="PTHR46677:SF1">
    <property type="entry name" value="SMC5-SMC6 COMPLEX LOCALIZATION FACTOR PROTEIN 1"/>
    <property type="match status" value="1"/>
</dbReference>
<dbReference type="InterPro" id="IPR036420">
    <property type="entry name" value="BRCT_dom_sf"/>
</dbReference>
<feature type="region of interest" description="Disordered" evidence="1">
    <location>
        <begin position="1276"/>
        <end position="1306"/>
    </location>
</feature>
<feature type="region of interest" description="Disordered" evidence="1">
    <location>
        <begin position="62"/>
        <end position="81"/>
    </location>
</feature>
<dbReference type="InterPro" id="IPR032375">
    <property type="entry name" value="CCM2_C"/>
</dbReference>
<dbReference type="Gene3D" id="1.20.1160.20">
    <property type="match status" value="2"/>
</dbReference>
<dbReference type="Gene3D" id="2.30.29.30">
    <property type="entry name" value="Pleckstrin-homology domain (PH domain)/Phosphotyrosine-binding domain (PTB)"/>
    <property type="match status" value="1"/>
</dbReference>
<dbReference type="InterPro" id="IPR042479">
    <property type="entry name" value="Slf1"/>
</dbReference>
<dbReference type="GO" id="GO:0006974">
    <property type="term" value="P:DNA damage response"/>
    <property type="evidence" value="ECO:0007669"/>
    <property type="project" value="TreeGrafter"/>
</dbReference>